<dbReference type="EMBL" id="BARS01002403">
    <property type="protein sequence ID" value="GAF84927.1"/>
    <property type="molecule type" value="Genomic_DNA"/>
</dbReference>
<dbReference type="InterPro" id="IPR039425">
    <property type="entry name" value="RNA_pol_sigma-70-like"/>
</dbReference>
<dbReference type="GO" id="GO:0016987">
    <property type="term" value="F:sigma factor activity"/>
    <property type="evidence" value="ECO:0007669"/>
    <property type="project" value="UniProtKB-KW"/>
</dbReference>
<protein>
    <recommendedName>
        <fullName evidence="8">RNA polymerase sigma-70 region 2 domain-containing protein</fullName>
    </recommendedName>
</protein>
<sequence length="162" mass="18453">MTENALVAEAVARHEKQLQRYSTRLVRDANLAADVVQEAFGRLRSTEPPPKNLRAWLYRVARNFSLDLLRKQSMCEPLENPQWLAADACSSNPLALAQKNEEYAMLMREMNALPTRQREAVRLKFQEGLSYAEIADVTGETKSNVGWLLHSAIKSLREKLVK</sequence>
<reference evidence="7" key="1">
    <citation type="journal article" date="2014" name="Front. Microbiol.">
        <title>High frequency of phylogenetically diverse reductive dehalogenase-homologous genes in deep subseafloor sedimentary metagenomes.</title>
        <authorList>
            <person name="Kawai M."/>
            <person name="Futagami T."/>
            <person name="Toyoda A."/>
            <person name="Takaki Y."/>
            <person name="Nishi S."/>
            <person name="Hori S."/>
            <person name="Arai W."/>
            <person name="Tsubouchi T."/>
            <person name="Morono Y."/>
            <person name="Uchiyama I."/>
            <person name="Ito T."/>
            <person name="Fujiyama A."/>
            <person name="Inagaki F."/>
            <person name="Takami H."/>
        </authorList>
    </citation>
    <scope>NUCLEOTIDE SEQUENCE</scope>
    <source>
        <strain evidence="7">Expedition CK06-06</strain>
    </source>
</reference>
<evidence type="ECO:0000256" key="4">
    <source>
        <dbReference type="ARBA" id="ARBA00023163"/>
    </source>
</evidence>
<dbReference type="InterPro" id="IPR014284">
    <property type="entry name" value="RNA_pol_sigma-70_dom"/>
</dbReference>
<dbReference type="InterPro" id="IPR013324">
    <property type="entry name" value="RNA_pol_sigma_r3/r4-like"/>
</dbReference>
<dbReference type="InterPro" id="IPR036388">
    <property type="entry name" value="WH-like_DNA-bd_sf"/>
</dbReference>
<evidence type="ECO:0000259" key="5">
    <source>
        <dbReference type="Pfam" id="PF04542"/>
    </source>
</evidence>
<dbReference type="GO" id="GO:0003677">
    <property type="term" value="F:DNA binding"/>
    <property type="evidence" value="ECO:0007669"/>
    <property type="project" value="InterPro"/>
</dbReference>
<dbReference type="AlphaFoldDB" id="X0T9R0"/>
<keyword evidence="3" id="KW-0731">Sigma factor</keyword>
<dbReference type="SUPFAM" id="SSF88946">
    <property type="entry name" value="Sigma2 domain of RNA polymerase sigma factors"/>
    <property type="match status" value="1"/>
</dbReference>
<dbReference type="PANTHER" id="PTHR43133:SF51">
    <property type="entry name" value="RNA POLYMERASE SIGMA FACTOR"/>
    <property type="match status" value="1"/>
</dbReference>
<accession>X0T9R0</accession>
<dbReference type="InterPro" id="IPR013249">
    <property type="entry name" value="RNA_pol_sigma70_r4_t2"/>
</dbReference>
<dbReference type="Gene3D" id="1.10.1740.10">
    <property type="match status" value="1"/>
</dbReference>
<evidence type="ECO:0000256" key="2">
    <source>
        <dbReference type="ARBA" id="ARBA00023015"/>
    </source>
</evidence>
<comment type="similarity">
    <text evidence="1">Belongs to the sigma-70 factor family. ECF subfamily.</text>
</comment>
<dbReference type="Gene3D" id="1.10.10.10">
    <property type="entry name" value="Winged helix-like DNA-binding domain superfamily/Winged helix DNA-binding domain"/>
    <property type="match status" value="1"/>
</dbReference>
<keyword evidence="4" id="KW-0804">Transcription</keyword>
<dbReference type="InterPro" id="IPR007627">
    <property type="entry name" value="RNA_pol_sigma70_r2"/>
</dbReference>
<dbReference type="Pfam" id="PF04542">
    <property type="entry name" value="Sigma70_r2"/>
    <property type="match status" value="1"/>
</dbReference>
<dbReference type="SUPFAM" id="SSF88659">
    <property type="entry name" value="Sigma3 and sigma4 domains of RNA polymerase sigma factors"/>
    <property type="match status" value="1"/>
</dbReference>
<name>X0T9R0_9ZZZZ</name>
<dbReference type="NCBIfam" id="TIGR02937">
    <property type="entry name" value="sigma70-ECF"/>
    <property type="match status" value="1"/>
</dbReference>
<evidence type="ECO:0000313" key="7">
    <source>
        <dbReference type="EMBL" id="GAF84927.1"/>
    </source>
</evidence>
<dbReference type="Pfam" id="PF08281">
    <property type="entry name" value="Sigma70_r4_2"/>
    <property type="match status" value="1"/>
</dbReference>
<evidence type="ECO:0008006" key="8">
    <source>
        <dbReference type="Google" id="ProtNLM"/>
    </source>
</evidence>
<feature type="domain" description="RNA polymerase sigma-70 region 2" evidence="5">
    <location>
        <begin position="11"/>
        <end position="73"/>
    </location>
</feature>
<keyword evidence="2" id="KW-0805">Transcription regulation</keyword>
<evidence type="ECO:0000259" key="6">
    <source>
        <dbReference type="Pfam" id="PF08281"/>
    </source>
</evidence>
<evidence type="ECO:0000256" key="3">
    <source>
        <dbReference type="ARBA" id="ARBA00023082"/>
    </source>
</evidence>
<comment type="caution">
    <text evidence="7">The sequence shown here is derived from an EMBL/GenBank/DDBJ whole genome shotgun (WGS) entry which is preliminary data.</text>
</comment>
<dbReference type="InterPro" id="IPR013325">
    <property type="entry name" value="RNA_pol_sigma_r2"/>
</dbReference>
<dbReference type="PANTHER" id="PTHR43133">
    <property type="entry name" value="RNA POLYMERASE ECF-TYPE SIGMA FACTO"/>
    <property type="match status" value="1"/>
</dbReference>
<gene>
    <name evidence="7" type="ORF">S01H1_04560</name>
</gene>
<dbReference type="GO" id="GO:0006352">
    <property type="term" value="P:DNA-templated transcription initiation"/>
    <property type="evidence" value="ECO:0007669"/>
    <property type="project" value="InterPro"/>
</dbReference>
<organism evidence="7">
    <name type="scientific">marine sediment metagenome</name>
    <dbReference type="NCBI Taxonomy" id="412755"/>
    <lineage>
        <taxon>unclassified sequences</taxon>
        <taxon>metagenomes</taxon>
        <taxon>ecological metagenomes</taxon>
    </lineage>
</organism>
<proteinExistence type="inferred from homology"/>
<dbReference type="CDD" id="cd06171">
    <property type="entry name" value="Sigma70_r4"/>
    <property type="match status" value="1"/>
</dbReference>
<evidence type="ECO:0000256" key="1">
    <source>
        <dbReference type="ARBA" id="ARBA00010641"/>
    </source>
</evidence>
<feature type="domain" description="RNA polymerase sigma factor 70 region 4 type 2" evidence="6">
    <location>
        <begin position="105"/>
        <end position="155"/>
    </location>
</feature>